<proteinExistence type="inferred from homology"/>
<keyword evidence="14" id="KW-0597">Phosphoprotein</keyword>
<dbReference type="SMART" id="SM00271">
    <property type="entry name" value="DnaJ"/>
    <property type="match status" value="1"/>
</dbReference>
<dbReference type="Pfam" id="PF00211">
    <property type="entry name" value="Guanylate_cyc"/>
    <property type="match status" value="2"/>
</dbReference>
<evidence type="ECO:0000256" key="33">
    <source>
        <dbReference type="ARBA" id="ARBA00037878"/>
    </source>
</evidence>
<evidence type="ECO:0000256" key="1">
    <source>
        <dbReference type="ARBA" id="ARBA00001593"/>
    </source>
</evidence>
<comment type="caution">
    <text evidence="44">The sequence shown here is derived from an EMBL/GenBank/DDBJ whole genome shotgun (WGS) entry which is preliminary data.</text>
</comment>
<evidence type="ECO:0000256" key="16">
    <source>
        <dbReference type="ARBA" id="ARBA00022723"/>
    </source>
</evidence>
<comment type="cofactor">
    <cofactor evidence="3">
        <name>Mg(2+)</name>
        <dbReference type="ChEBI" id="CHEBI:18420"/>
    </cofactor>
</comment>
<evidence type="ECO:0000256" key="27">
    <source>
        <dbReference type="ARBA" id="ARBA00023211"/>
    </source>
</evidence>
<dbReference type="GO" id="GO:0005901">
    <property type="term" value="C:caveola"/>
    <property type="evidence" value="ECO:0007669"/>
    <property type="project" value="UniProtKB-SubCell"/>
</dbReference>
<dbReference type="GO" id="GO:0016323">
    <property type="term" value="C:basolateral plasma membrane"/>
    <property type="evidence" value="ECO:0007669"/>
    <property type="project" value="UniProtKB-SubCell"/>
</dbReference>
<evidence type="ECO:0000256" key="39">
    <source>
        <dbReference type="ARBA" id="ARBA00083469"/>
    </source>
</evidence>
<evidence type="ECO:0000256" key="26">
    <source>
        <dbReference type="ARBA" id="ARBA00023180"/>
    </source>
</evidence>
<evidence type="ECO:0000313" key="44">
    <source>
        <dbReference type="EMBL" id="KAA0711293.1"/>
    </source>
</evidence>
<feature type="domain" description="Guanylate cyclase" evidence="43">
    <location>
        <begin position="1197"/>
        <end position="1337"/>
    </location>
</feature>
<dbReference type="EC" id="4.6.1.1" evidence="11"/>
<evidence type="ECO:0000256" key="29">
    <source>
        <dbReference type="ARBA" id="ARBA00023273"/>
    </source>
</evidence>
<dbReference type="FunFam" id="1.10.287.110:FF:000019">
    <property type="entry name" value="dnaJ homolog subfamily C member 27"/>
    <property type="match status" value="1"/>
</dbReference>
<dbReference type="GO" id="GO:0030665">
    <property type="term" value="C:clathrin-coated vesicle membrane"/>
    <property type="evidence" value="ECO:0007669"/>
    <property type="project" value="UniProtKB-SubCell"/>
</dbReference>
<dbReference type="PROSITE" id="PS00452">
    <property type="entry name" value="GUANYLATE_CYCLASE_1"/>
    <property type="match status" value="1"/>
</dbReference>
<evidence type="ECO:0000256" key="8">
    <source>
        <dbReference type="ARBA" id="ARBA00004345"/>
    </source>
</evidence>
<evidence type="ECO:0000256" key="22">
    <source>
        <dbReference type="ARBA" id="ARBA00022998"/>
    </source>
</evidence>
<keyword evidence="22" id="KW-0115">cAMP biosynthesis</keyword>
<protein>
    <recommendedName>
        <fullName evidence="35">Adenylate cyclase type 8</fullName>
        <ecNumber evidence="11">4.6.1.1</ecNumber>
    </recommendedName>
    <alternativeName>
        <fullName evidence="38">ATP pyrophosphate-lyase 8</fullName>
    </alternativeName>
    <alternativeName>
        <fullName evidence="39">Adenylate cyclase type VIII</fullName>
    </alternativeName>
    <alternativeName>
        <fullName evidence="37">Adenylyl cyclase 8</fullName>
    </alternativeName>
    <alternativeName>
        <fullName evidence="36">Ca(2+)/calmodulin-activated adenylyl cyclase</fullName>
    </alternativeName>
</protein>
<dbReference type="InterPro" id="IPR009398">
    <property type="entry name" value="Adcy_conserved_dom"/>
</dbReference>
<dbReference type="InterPro" id="IPR001806">
    <property type="entry name" value="Small_GTPase"/>
</dbReference>
<keyword evidence="24 41" id="KW-0472">Membrane</keyword>
<evidence type="ECO:0000256" key="23">
    <source>
        <dbReference type="ARBA" id="ARBA00023018"/>
    </source>
</evidence>
<evidence type="ECO:0000256" key="28">
    <source>
        <dbReference type="ARBA" id="ARBA00023239"/>
    </source>
</evidence>
<dbReference type="GO" id="GO:0042734">
    <property type="term" value="C:presynaptic membrane"/>
    <property type="evidence" value="ECO:0007669"/>
    <property type="project" value="UniProtKB-SubCell"/>
</dbReference>
<dbReference type="SMART" id="SM00175">
    <property type="entry name" value="RAB"/>
    <property type="match status" value="1"/>
</dbReference>
<evidence type="ECO:0000313" key="45">
    <source>
        <dbReference type="Proteomes" id="UP000324632"/>
    </source>
</evidence>
<keyword evidence="28 40" id="KW-0456">Lyase</keyword>
<evidence type="ECO:0000256" key="3">
    <source>
        <dbReference type="ARBA" id="ARBA00001946"/>
    </source>
</evidence>
<evidence type="ECO:0000256" key="19">
    <source>
        <dbReference type="ARBA" id="ARBA00022840"/>
    </source>
</evidence>
<dbReference type="SMART" id="SM00173">
    <property type="entry name" value="RAS"/>
    <property type="match status" value="1"/>
</dbReference>
<keyword evidence="21 41" id="KW-1133">Transmembrane helix</keyword>
<evidence type="ECO:0000256" key="31">
    <source>
        <dbReference type="ARBA" id="ARBA00034105"/>
    </source>
</evidence>
<keyword evidence="30" id="KW-0968">Cytoplasmic vesicle</keyword>
<keyword evidence="15 41" id="KW-0812">Transmembrane</keyword>
<dbReference type="Pfam" id="PF00226">
    <property type="entry name" value="DnaJ"/>
    <property type="match status" value="1"/>
</dbReference>
<evidence type="ECO:0000259" key="43">
    <source>
        <dbReference type="PROSITE" id="PS50125"/>
    </source>
</evidence>
<dbReference type="Gene3D" id="1.10.287.110">
    <property type="entry name" value="DnaJ domain"/>
    <property type="match status" value="1"/>
</dbReference>
<dbReference type="EMBL" id="SOYY01000015">
    <property type="protein sequence ID" value="KAA0711293.1"/>
    <property type="molecule type" value="Genomic_DNA"/>
</dbReference>
<dbReference type="SUPFAM" id="SSF55073">
    <property type="entry name" value="Nucleotide cyclase"/>
    <property type="match status" value="2"/>
</dbReference>
<dbReference type="Pfam" id="PF06327">
    <property type="entry name" value="Adcy_cons_dom"/>
    <property type="match status" value="1"/>
</dbReference>
<dbReference type="PROSITE" id="PS51421">
    <property type="entry name" value="RAS"/>
    <property type="match status" value="1"/>
</dbReference>
<evidence type="ECO:0000256" key="30">
    <source>
        <dbReference type="ARBA" id="ARBA00023329"/>
    </source>
</evidence>
<keyword evidence="20" id="KW-0460">Magnesium</keyword>
<evidence type="ECO:0000256" key="35">
    <source>
        <dbReference type="ARBA" id="ARBA00070495"/>
    </source>
</evidence>
<dbReference type="GO" id="GO:0003924">
    <property type="term" value="F:GTPase activity"/>
    <property type="evidence" value="ECO:0007669"/>
    <property type="project" value="InterPro"/>
</dbReference>
<dbReference type="PROSITE" id="PS51419">
    <property type="entry name" value="RAB"/>
    <property type="match status" value="1"/>
</dbReference>
<dbReference type="GO" id="GO:0014069">
    <property type="term" value="C:postsynaptic density"/>
    <property type="evidence" value="ECO:0007669"/>
    <property type="project" value="UniProtKB-SubCell"/>
</dbReference>
<feature type="transmembrane region" description="Helical" evidence="41">
    <location>
        <begin position="928"/>
        <end position="945"/>
    </location>
</feature>
<feature type="transmembrane region" description="Helical" evidence="41">
    <location>
        <begin position="399"/>
        <end position="419"/>
    </location>
</feature>
<evidence type="ECO:0000256" key="14">
    <source>
        <dbReference type="ARBA" id="ARBA00022553"/>
    </source>
</evidence>
<dbReference type="Gene3D" id="3.30.70.1230">
    <property type="entry name" value="Nucleotide cyclase"/>
    <property type="match status" value="2"/>
</dbReference>
<dbReference type="GO" id="GO:0007189">
    <property type="term" value="P:adenylate cyclase-activating G protein-coupled receptor signaling pathway"/>
    <property type="evidence" value="ECO:0007669"/>
    <property type="project" value="TreeGrafter"/>
</dbReference>
<dbReference type="CDD" id="cd06257">
    <property type="entry name" value="DnaJ"/>
    <property type="match status" value="1"/>
</dbReference>
<evidence type="ECO:0000256" key="21">
    <source>
        <dbReference type="ARBA" id="ARBA00022989"/>
    </source>
</evidence>
<keyword evidence="19" id="KW-0067">ATP-binding</keyword>
<comment type="function">
    <text evidence="34">Catalyzes the formation of cAMP in response to calcium entry leadings to cAMP signaling activation that affect processes suche as synaptic plasticity and insulin secretion. Plays a role in many brain functions, such as learning, memory, drug addiction, and anxiety modulation through regulation of synaptic plasticity by modulating long-term memory and long-term potentiation (LTP) through CREB transcription factor activity modulation. Plays a central role in insulin secretion by controlling glucose homeostasis through glucagon-like peptide 1 and glucose signaling pathway and maintains insulin secretion through calcium-dependent PKA activation leading to vesicle pool replenishment. Also, allows PTGER3 to induce potentiation of PTGER4-mediated PLA2 secretion by switching from a negative to a positive regulation, during the IL1B induced-dedifferentiation of smooth muscle cells.</text>
</comment>
<evidence type="ECO:0000256" key="37">
    <source>
        <dbReference type="ARBA" id="ARBA00081227"/>
    </source>
</evidence>
<dbReference type="GO" id="GO:0005905">
    <property type="term" value="C:clathrin-coated pit"/>
    <property type="evidence" value="ECO:0007669"/>
    <property type="project" value="UniProtKB-KW"/>
</dbReference>
<dbReference type="InterPro" id="IPR018297">
    <property type="entry name" value="A/G_cyclase_CS"/>
</dbReference>
<dbReference type="GO" id="GO:0004016">
    <property type="term" value="F:adenylate cyclase activity"/>
    <property type="evidence" value="ECO:0007669"/>
    <property type="project" value="UniProtKB-EC"/>
</dbReference>
<keyword evidence="17" id="KW-0677">Repeat</keyword>
<evidence type="ECO:0000259" key="42">
    <source>
        <dbReference type="PROSITE" id="PS50076"/>
    </source>
</evidence>
<dbReference type="PANTHER" id="PTHR45627:SF15">
    <property type="entry name" value="ADENYLATE CYCLASE"/>
    <property type="match status" value="1"/>
</dbReference>
<keyword evidence="25" id="KW-0168">Coated pit</keyword>
<evidence type="ECO:0000256" key="4">
    <source>
        <dbReference type="ARBA" id="ARBA00004187"/>
    </source>
</evidence>
<feature type="transmembrane region" description="Helical" evidence="41">
    <location>
        <begin position="1073"/>
        <end position="1095"/>
    </location>
</feature>
<reference evidence="44 45" key="1">
    <citation type="journal article" date="2019" name="Mol. Ecol. Resour.">
        <title>Chromosome-level genome assembly of Triplophysa tibetana, a fish adapted to the harsh high-altitude environment of the Tibetan Plateau.</title>
        <authorList>
            <person name="Yang X."/>
            <person name="Liu H."/>
            <person name="Ma Z."/>
            <person name="Zou Y."/>
            <person name="Zou M."/>
            <person name="Mao Y."/>
            <person name="Li X."/>
            <person name="Wang H."/>
            <person name="Chen T."/>
            <person name="Wang W."/>
            <person name="Yang R."/>
        </authorList>
    </citation>
    <scope>NUCLEOTIDE SEQUENCE [LARGE SCALE GENOMIC DNA]</scope>
    <source>
        <strain evidence="44">TTIB1903HZAU</strain>
        <tissue evidence="44">Muscle</tissue>
    </source>
</reference>
<dbReference type="GO" id="GO:0005524">
    <property type="term" value="F:ATP binding"/>
    <property type="evidence" value="ECO:0007669"/>
    <property type="project" value="UniProtKB-KW"/>
</dbReference>
<evidence type="ECO:0000256" key="11">
    <source>
        <dbReference type="ARBA" id="ARBA00012201"/>
    </source>
</evidence>
<evidence type="ECO:0000256" key="2">
    <source>
        <dbReference type="ARBA" id="ARBA00001936"/>
    </source>
</evidence>
<evidence type="ECO:0000256" key="32">
    <source>
        <dbReference type="ARBA" id="ARBA00034111"/>
    </source>
</evidence>
<comment type="similarity">
    <text evidence="40">Belongs to the adenylyl cyclase class-4/guanylyl cyclase family.</text>
</comment>
<feature type="domain" description="Guanylate cyclase" evidence="43">
    <location>
        <begin position="630"/>
        <end position="757"/>
    </location>
</feature>
<evidence type="ECO:0000256" key="38">
    <source>
        <dbReference type="ARBA" id="ARBA00081430"/>
    </source>
</evidence>
<keyword evidence="45" id="KW-1185">Reference proteome</keyword>
<keyword evidence="29" id="KW-0966">Cell projection</keyword>
<dbReference type="GO" id="GO:0006171">
    <property type="term" value="P:cAMP biosynthetic process"/>
    <property type="evidence" value="ECO:0007669"/>
    <property type="project" value="UniProtKB-KW"/>
</dbReference>
<dbReference type="PROSITE" id="PS50125">
    <property type="entry name" value="GUANYLATE_CYCLASE_2"/>
    <property type="match status" value="2"/>
</dbReference>
<evidence type="ECO:0000256" key="6">
    <source>
        <dbReference type="ARBA" id="ARBA00004279"/>
    </source>
</evidence>
<dbReference type="InterPro" id="IPR032628">
    <property type="entry name" value="AC_N"/>
</dbReference>
<comment type="cofactor">
    <cofactor evidence="2">
        <name>Mn(2+)</name>
        <dbReference type="ChEBI" id="CHEBI:29035"/>
    </cofactor>
</comment>
<comment type="catalytic activity">
    <reaction evidence="1">
        <text>ATP = 3',5'-cyclic AMP + diphosphate</text>
        <dbReference type="Rhea" id="RHEA:15389"/>
        <dbReference type="ChEBI" id="CHEBI:30616"/>
        <dbReference type="ChEBI" id="CHEBI:33019"/>
        <dbReference type="ChEBI" id="CHEBI:58165"/>
        <dbReference type="EC" id="4.6.1.1"/>
    </reaction>
</comment>
<feature type="transmembrane region" description="Helical" evidence="41">
    <location>
        <begin position="957"/>
        <end position="973"/>
    </location>
</feature>
<keyword evidence="12" id="KW-1003">Cell membrane</keyword>
<dbReference type="GO" id="GO:0016324">
    <property type="term" value="C:apical plasma membrane"/>
    <property type="evidence" value="ECO:0007669"/>
    <property type="project" value="UniProtKB-SubCell"/>
</dbReference>
<dbReference type="SMART" id="SM00044">
    <property type="entry name" value="CYCc"/>
    <property type="match status" value="2"/>
</dbReference>
<dbReference type="InterPro" id="IPR029787">
    <property type="entry name" value="Nucleotide_cyclase"/>
</dbReference>
<gene>
    <name evidence="44" type="ORF">E1301_Tti011145</name>
</gene>
<feature type="transmembrane region" description="Helical" evidence="41">
    <location>
        <begin position="1115"/>
        <end position="1131"/>
    </location>
</feature>
<dbReference type="Pfam" id="PF16214">
    <property type="entry name" value="AC_N"/>
    <property type="match status" value="1"/>
</dbReference>
<feature type="domain" description="J" evidence="42">
    <location>
        <begin position="166"/>
        <end position="222"/>
    </location>
</feature>
<evidence type="ECO:0000256" key="25">
    <source>
        <dbReference type="ARBA" id="ARBA00023176"/>
    </source>
</evidence>
<keyword evidence="13" id="KW-0488">Methylation</keyword>
<evidence type="ECO:0000256" key="5">
    <source>
        <dbReference type="ARBA" id="ARBA00004221"/>
    </source>
</evidence>
<keyword evidence="23" id="KW-0770">Synapse</keyword>
<sequence>MDTNVQKRRENKKSLRVKVISLGNAEVGKVRNEFYKDSQGVILVYDVGLRESFDALDSWLTEMKQEMGSQANMENIIFVVCANKVDLTKRRVVDESEGRLWAESRGFHYFETSAQSGEGINEMFQAFFSSITDMCENGGKRPTPEVNVGFTKEQADTIRRIRNSKDSWDMLGVKPGATREEVNKAYRKLAVLLHPDKCVAPGSEDAFKAVVNARTSLLKNIKFVRLTEVFRRDLGSKDCMDSDHTMAVSTTDVISQPPECPDVPLSPILKRKLMWQNAVHHIIDQRGIQCERRIANSRKIIVTDAYIQDINRQIRNKAARGNAGLHKRRSSAARIHPLRDRNSTCTQKSTDSLSDADFFVSWGCTVRGVYLPALHHKFKSQDLERLYQQHSSSQRRNSLIVTNVIDILTKLHILFIYLAVAPEMVDSQRGWLAGLFMALGAVICAVVLTCKDLTSKDYLRYFGLASWLSQTVQALGGLVYGLEKDQSWYVLFTLFATYTLLPLPLLWSICTGFITAALHLLLDAYRNYNDPTIVRKLMAKGLLYMGMNTAGLFIHYLSDRAQRQAFLETRRCIEGRVRMERENQRQERLLMSILPRFIAMEMISDMTAIDDELLPQQFHKTYIHQYKNVSILFADIKGFTSLSMTMSAQELVRTLNELFGRFDRLAEENHCMRIKILGDCYYCVSGVPEPQTAHARCCVEMGLAMINTIRYVQKDLKTDVDMRIGIHSGSVLCGVLGLQKWQFDVWSWDVDVANMLEAGGIPGQVHEIISNRHITRIHISQATLDCLEGVYETEEGQGHERNEFLRKHKIDTFLICHTPQENKEPPKPRRTSKEETSWSAELPFDNIIGMNCILATFTNGSLVQLPNHITAYCASSREINKRIKQAIEVRSSERMRKEHITPFTLVFKDAHIEGKFSQMRDEMFKSNLACSFLMLLFIMAVQALIPSPEISPMPVQFLVFLFAYLLLLLVTLAEEFKCSPLYLQLLCCWIHETKSIRNLLTLTAITINFSVASSDILWCNTLEVGEEDHKSSEDQSTQWPVNICTHPEFFVLSGSVAMVTCAVFLRLSCLLKLAVLMLVIAVYTYLIEVAFHVLFIRQNQNGLIQRSQYLRKKSISVLLMAMFVVVVLYNSRQLETTARLDFLWRLQARQEVEDMKELREHNECLLYNILPAHVARHFLERDRNNDDLFSESFERVGVMFASIPDFTDYYEKKEMIHHDVECLRLLNEIVGDFDELLEEPYFQEIEKIKTIGSCYMAASGLSPEKQECEDEWAHLSTLVLFALAMQETLKEINKRTLNNFQLRVGICHGPVVAGVIGATKPQYDIWGITVNLASRMDSTGLNGRIQVPEATSRILADHGFVLQLRGDIFIKGVSERRGVVRTYFVSSREQSSNYAERSTSRGISRGRNTLAAMVFNMVLARKKEEAREANGGFHLMEMS</sequence>
<evidence type="ECO:0000256" key="15">
    <source>
        <dbReference type="ARBA" id="ARBA00022692"/>
    </source>
</evidence>
<keyword evidence="26" id="KW-0325">Glycoprotein</keyword>
<evidence type="ECO:0000256" key="13">
    <source>
        <dbReference type="ARBA" id="ARBA00022481"/>
    </source>
</evidence>
<dbReference type="CDD" id="cd07302">
    <property type="entry name" value="CHD"/>
    <property type="match status" value="2"/>
</dbReference>
<dbReference type="GO" id="GO:0005525">
    <property type="term" value="F:GTP binding"/>
    <property type="evidence" value="ECO:0007669"/>
    <property type="project" value="InterPro"/>
</dbReference>
<comment type="subcellular location">
    <subcellularLocation>
        <location evidence="5">Apical cell membrane</location>
    </subcellularLocation>
    <subcellularLocation>
        <location evidence="4">Basolateral cell membrane</location>
    </subcellularLocation>
    <subcellularLocation>
        <location evidence="10">Cell membrane</location>
        <topology evidence="10">Multi-pass membrane protein</topology>
    </subcellularLocation>
    <subcellularLocation>
        <location evidence="6">Cell projection</location>
        <location evidence="6">Dendrite</location>
    </subcellularLocation>
    <subcellularLocation>
        <location evidence="9">Cytoplasmic vesicle</location>
        <location evidence="9">Clathrin-coated vesicle membrane</location>
    </subcellularLocation>
    <subcellularLocation>
        <location evidence="7">Membrane raft</location>
    </subcellularLocation>
    <subcellularLocation>
        <location evidence="8">Membrane</location>
        <location evidence="8">Caveola</location>
    </subcellularLocation>
    <subcellularLocation>
        <location evidence="33">Membrane</location>
        <location evidence="33">Coated pit</location>
    </subcellularLocation>
    <subcellularLocation>
        <location evidence="31">Postsynaptic density</location>
    </subcellularLocation>
    <subcellularLocation>
        <location evidence="32">Presynaptic cell membrane</location>
    </subcellularLocation>
</comment>
<evidence type="ECO:0000256" key="17">
    <source>
        <dbReference type="ARBA" id="ARBA00022737"/>
    </source>
</evidence>
<keyword evidence="16" id="KW-0479">Metal-binding</keyword>
<dbReference type="FunFam" id="3.30.70.1230:FF:000011">
    <property type="entry name" value="Adenylate cyclase"/>
    <property type="match status" value="1"/>
</dbReference>
<accession>A0A5A9NP75</accession>
<dbReference type="InterPro" id="IPR027417">
    <property type="entry name" value="P-loop_NTPase"/>
</dbReference>
<dbReference type="InterPro" id="IPR001623">
    <property type="entry name" value="DnaJ_domain"/>
</dbReference>
<dbReference type="SUPFAM" id="SSF46565">
    <property type="entry name" value="Chaperone J-domain"/>
    <property type="match status" value="1"/>
</dbReference>
<evidence type="ECO:0000256" key="9">
    <source>
        <dbReference type="ARBA" id="ARBA00004640"/>
    </source>
</evidence>
<evidence type="ECO:0000256" key="10">
    <source>
        <dbReference type="ARBA" id="ARBA00004651"/>
    </source>
</evidence>
<dbReference type="GO" id="GO:0030425">
    <property type="term" value="C:dendrite"/>
    <property type="evidence" value="ECO:0007669"/>
    <property type="project" value="UniProtKB-SubCell"/>
</dbReference>
<name>A0A5A9NP75_9TELE</name>
<dbReference type="FunFam" id="3.30.70.1230:FF:000001">
    <property type="entry name" value="Adenylate cyclase"/>
    <property type="match status" value="1"/>
</dbReference>
<dbReference type="Pfam" id="PF00071">
    <property type="entry name" value="Ras"/>
    <property type="match status" value="1"/>
</dbReference>
<dbReference type="PROSITE" id="PS50076">
    <property type="entry name" value="DNAJ_2"/>
    <property type="match status" value="1"/>
</dbReference>
<evidence type="ECO:0000256" key="41">
    <source>
        <dbReference type="SAM" id="Phobius"/>
    </source>
</evidence>
<dbReference type="GO" id="GO:0050796">
    <property type="term" value="P:regulation of insulin secretion"/>
    <property type="evidence" value="ECO:0007669"/>
    <property type="project" value="UniProtKB-ARBA"/>
</dbReference>
<dbReference type="GO" id="GO:0035556">
    <property type="term" value="P:intracellular signal transduction"/>
    <property type="evidence" value="ECO:0007669"/>
    <property type="project" value="InterPro"/>
</dbReference>
<evidence type="ECO:0000256" key="18">
    <source>
        <dbReference type="ARBA" id="ARBA00022741"/>
    </source>
</evidence>
<dbReference type="Proteomes" id="UP000324632">
    <property type="component" value="Chromosome 15"/>
</dbReference>
<keyword evidence="18" id="KW-0547">Nucleotide-binding</keyword>
<feature type="transmembrane region" description="Helical" evidence="41">
    <location>
        <begin position="461"/>
        <end position="482"/>
    </location>
</feature>
<evidence type="ECO:0000256" key="24">
    <source>
        <dbReference type="ARBA" id="ARBA00023136"/>
    </source>
</evidence>
<keyword evidence="27" id="KW-0464">Manganese</keyword>
<dbReference type="GO" id="GO:0046872">
    <property type="term" value="F:metal ion binding"/>
    <property type="evidence" value="ECO:0007669"/>
    <property type="project" value="UniProtKB-KW"/>
</dbReference>
<dbReference type="SMART" id="SM00174">
    <property type="entry name" value="RHO"/>
    <property type="match status" value="1"/>
</dbReference>
<dbReference type="Gene3D" id="3.40.50.300">
    <property type="entry name" value="P-loop containing nucleotide triphosphate hydrolases"/>
    <property type="match status" value="1"/>
</dbReference>
<feature type="transmembrane region" description="Helical" evidence="41">
    <location>
        <begin position="1049"/>
        <end position="1067"/>
    </location>
</feature>
<dbReference type="InterPro" id="IPR036869">
    <property type="entry name" value="J_dom_sf"/>
</dbReference>
<feature type="transmembrane region" description="Helical" evidence="41">
    <location>
        <begin position="489"/>
        <end position="522"/>
    </location>
</feature>
<organism evidence="44 45">
    <name type="scientific">Triplophysa tibetana</name>
    <dbReference type="NCBI Taxonomy" id="1572043"/>
    <lineage>
        <taxon>Eukaryota</taxon>
        <taxon>Metazoa</taxon>
        <taxon>Chordata</taxon>
        <taxon>Craniata</taxon>
        <taxon>Vertebrata</taxon>
        <taxon>Euteleostomi</taxon>
        <taxon>Actinopterygii</taxon>
        <taxon>Neopterygii</taxon>
        <taxon>Teleostei</taxon>
        <taxon>Ostariophysi</taxon>
        <taxon>Cypriniformes</taxon>
        <taxon>Nemacheilidae</taxon>
        <taxon>Triplophysa</taxon>
    </lineage>
</organism>
<evidence type="ECO:0000256" key="34">
    <source>
        <dbReference type="ARBA" id="ARBA00058052"/>
    </source>
</evidence>
<evidence type="ECO:0000256" key="36">
    <source>
        <dbReference type="ARBA" id="ARBA00075348"/>
    </source>
</evidence>
<dbReference type="PANTHER" id="PTHR45627">
    <property type="entry name" value="ADENYLATE CYCLASE TYPE 1"/>
    <property type="match status" value="1"/>
</dbReference>
<evidence type="ECO:0000256" key="12">
    <source>
        <dbReference type="ARBA" id="ARBA00022475"/>
    </source>
</evidence>
<evidence type="ECO:0000256" key="40">
    <source>
        <dbReference type="RuleBase" id="RU000405"/>
    </source>
</evidence>
<evidence type="ECO:0000256" key="20">
    <source>
        <dbReference type="ARBA" id="ARBA00022842"/>
    </source>
</evidence>
<feature type="transmembrane region" description="Helical" evidence="41">
    <location>
        <begin position="431"/>
        <end position="449"/>
    </location>
</feature>
<dbReference type="SUPFAM" id="SSF52540">
    <property type="entry name" value="P-loop containing nucleoside triphosphate hydrolases"/>
    <property type="match status" value="1"/>
</dbReference>
<dbReference type="InterPro" id="IPR001054">
    <property type="entry name" value="A/G_cyclase"/>
</dbReference>
<evidence type="ECO:0000256" key="7">
    <source>
        <dbReference type="ARBA" id="ARBA00004285"/>
    </source>
</evidence>